<evidence type="ECO:0000313" key="3">
    <source>
        <dbReference type="Proteomes" id="UP001372338"/>
    </source>
</evidence>
<sequence length="136" mass="15820">MRKITVERQRQHSSHPLTDTHAHFPTLLILLSFPSFYFSLSLSLSLSLSIYLFFPKTKPNQTKPKTPSHSLPLSLRLSLFSSLSRASFLFHPPRHFFSLTFQSFFIRSRVSFKESEEGNFECGFMLILQFPYVADK</sequence>
<organism evidence="2 3">
    <name type="scientific">Crotalaria pallida</name>
    <name type="common">Smooth rattlebox</name>
    <name type="synonym">Crotalaria striata</name>
    <dbReference type="NCBI Taxonomy" id="3830"/>
    <lineage>
        <taxon>Eukaryota</taxon>
        <taxon>Viridiplantae</taxon>
        <taxon>Streptophyta</taxon>
        <taxon>Embryophyta</taxon>
        <taxon>Tracheophyta</taxon>
        <taxon>Spermatophyta</taxon>
        <taxon>Magnoliopsida</taxon>
        <taxon>eudicotyledons</taxon>
        <taxon>Gunneridae</taxon>
        <taxon>Pentapetalae</taxon>
        <taxon>rosids</taxon>
        <taxon>fabids</taxon>
        <taxon>Fabales</taxon>
        <taxon>Fabaceae</taxon>
        <taxon>Papilionoideae</taxon>
        <taxon>50 kb inversion clade</taxon>
        <taxon>genistoids sensu lato</taxon>
        <taxon>core genistoids</taxon>
        <taxon>Crotalarieae</taxon>
        <taxon>Crotalaria</taxon>
    </lineage>
</organism>
<name>A0AAN9J1M1_CROPI</name>
<keyword evidence="3" id="KW-1185">Reference proteome</keyword>
<proteinExistence type="predicted"/>
<feature type="transmembrane region" description="Helical" evidence="1">
    <location>
        <begin position="36"/>
        <end position="54"/>
    </location>
</feature>
<protein>
    <recommendedName>
        <fullName evidence="4">Transmembrane protein</fullName>
    </recommendedName>
</protein>
<evidence type="ECO:0008006" key="4">
    <source>
        <dbReference type="Google" id="ProtNLM"/>
    </source>
</evidence>
<dbReference type="AlphaFoldDB" id="A0AAN9J1M1"/>
<reference evidence="2 3" key="1">
    <citation type="submission" date="2024-01" db="EMBL/GenBank/DDBJ databases">
        <title>The genomes of 5 underutilized Papilionoideae crops provide insights into root nodulation and disease resistanc.</title>
        <authorList>
            <person name="Yuan L."/>
        </authorList>
    </citation>
    <scope>NUCLEOTIDE SEQUENCE [LARGE SCALE GENOMIC DNA]</scope>
    <source>
        <strain evidence="2">ZHUSHIDOU_FW_LH</strain>
        <tissue evidence="2">Leaf</tissue>
    </source>
</reference>
<keyword evidence="1" id="KW-1133">Transmembrane helix</keyword>
<dbReference type="EMBL" id="JAYWIO010000001">
    <property type="protein sequence ID" value="KAK7290565.1"/>
    <property type="molecule type" value="Genomic_DNA"/>
</dbReference>
<keyword evidence="1" id="KW-0472">Membrane</keyword>
<accession>A0AAN9J1M1</accession>
<evidence type="ECO:0000256" key="1">
    <source>
        <dbReference type="SAM" id="Phobius"/>
    </source>
</evidence>
<dbReference type="Proteomes" id="UP001372338">
    <property type="component" value="Unassembled WGS sequence"/>
</dbReference>
<evidence type="ECO:0000313" key="2">
    <source>
        <dbReference type="EMBL" id="KAK7290565.1"/>
    </source>
</evidence>
<keyword evidence="1" id="KW-0812">Transmembrane</keyword>
<gene>
    <name evidence="2" type="ORF">RIF29_05076</name>
</gene>
<comment type="caution">
    <text evidence="2">The sequence shown here is derived from an EMBL/GenBank/DDBJ whole genome shotgun (WGS) entry which is preliminary data.</text>
</comment>